<reference evidence="1 2" key="1">
    <citation type="submission" date="2019-09" db="EMBL/GenBank/DDBJ databases">
        <title>Mumia zhuanghuii sp. nov. isolated from the intestinal contents of plateau pika (Ochotona curzoniae) in the Qinghai-Tibet plateau of China.</title>
        <authorList>
            <person name="Tian Z."/>
        </authorList>
    </citation>
    <scope>NUCLEOTIDE SEQUENCE [LARGE SCALE GENOMIC DNA]</scope>
    <source>
        <strain evidence="2">350</strain>
    </source>
</reference>
<dbReference type="AlphaFoldDB" id="A0A5Q6S4U1"/>
<evidence type="ECO:0000313" key="1">
    <source>
        <dbReference type="EMBL" id="KAA1425280.1"/>
    </source>
</evidence>
<accession>A0A5Q6S4U1</accession>
<proteinExistence type="predicted"/>
<dbReference type="EMBL" id="VDFQ02000001">
    <property type="protein sequence ID" value="KAA1425280.1"/>
    <property type="molecule type" value="Genomic_DNA"/>
</dbReference>
<evidence type="ECO:0000313" key="2">
    <source>
        <dbReference type="Proteomes" id="UP000307768"/>
    </source>
</evidence>
<protein>
    <submittedName>
        <fullName evidence="1">DUF2812 domain-containing protein</fullName>
    </submittedName>
</protein>
<sequence length="106" mass="12436">MSKDTRAYWFMPYRIRQPELLEIWFEDQAQLGWVAEHFGPSSAIRLTLHRREDAPTYRYAIDPRTFPNTQEDDLLAAAGWEDLGSLAGKDVWRAPYEGERPEFLFG</sequence>
<organism evidence="1 2">
    <name type="scientific">Mumia zhuanghuii</name>
    <dbReference type="NCBI Taxonomy" id="2585211"/>
    <lineage>
        <taxon>Bacteria</taxon>
        <taxon>Bacillati</taxon>
        <taxon>Actinomycetota</taxon>
        <taxon>Actinomycetes</taxon>
        <taxon>Propionibacteriales</taxon>
        <taxon>Nocardioidaceae</taxon>
        <taxon>Mumia</taxon>
    </lineage>
</organism>
<dbReference type="OrthoDB" id="4377336at2"/>
<comment type="caution">
    <text evidence="1">The sequence shown here is derived from an EMBL/GenBank/DDBJ whole genome shotgun (WGS) entry which is preliminary data.</text>
</comment>
<name>A0A5Q6S4U1_9ACTN</name>
<dbReference type="RefSeq" id="WP_149768455.1">
    <property type="nucleotide sequence ID" value="NZ_VDFQ02000001.1"/>
</dbReference>
<dbReference type="Proteomes" id="UP000307768">
    <property type="component" value="Unassembled WGS sequence"/>
</dbReference>
<gene>
    <name evidence="1" type="ORF">FE697_005300</name>
</gene>